<proteinExistence type="predicted"/>
<dbReference type="PROSITE" id="PS50174">
    <property type="entry name" value="G_PATCH"/>
    <property type="match status" value="1"/>
</dbReference>
<dbReference type="InterPro" id="IPR000504">
    <property type="entry name" value="RRM_dom"/>
</dbReference>
<evidence type="ECO:0000256" key="7">
    <source>
        <dbReference type="ARBA" id="ARBA00074919"/>
    </source>
</evidence>
<keyword evidence="9" id="KW-0175">Coiled coil</keyword>
<feature type="coiled-coil region" evidence="9">
    <location>
        <begin position="23"/>
        <end position="53"/>
    </location>
</feature>
<dbReference type="VEuPathDB" id="VectorBase:LDEU002629"/>
<accession>A0A443SPF5</accession>
<dbReference type="GO" id="GO:0003723">
    <property type="term" value="F:RNA binding"/>
    <property type="evidence" value="ECO:0007669"/>
    <property type="project" value="UniProtKB-UniRule"/>
</dbReference>
<dbReference type="SMART" id="SM00361">
    <property type="entry name" value="RRM_1"/>
    <property type="match status" value="1"/>
</dbReference>
<dbReference type="GO" id="GO:0071011">
    <property type="term" value="C:precatalytic spliceosome"/>
    <property type="evidence" value="ECO:0007669"/>
    <property type="project" value="TreeGrafter"/>
</dbReference>
<feature type="domain" description="G-patch" evidence="11">
    <location>
        <begin position="122"/>
        <end position="168"/>
    </location>
</feature>
<dbReference type="GO" id="GO:0005654">
    <property type="term" value="C:nucleoplasm"/>
    <property type="evidence" value="ECO:0007669"/>
    <property type="project" value="UniProtKB-UniRule"/>
</dbReference>
<dbReference type="Proteomes" id="UP000288716">
    <property type="component" value="Unassembled WGS sequence"/>
</dbReference>
<evidence type="ECO:0000256" key="1">
    <source>
        <dbReference type="ARBA" id="ARBA00004123"/>
    </source>
</evidence>
<dbReference type="Pfam" id="PF01585">
    <property type="entry name" value="G-patch"/>
    <property type="match status" value="1"/>
</dbReference>
<evidence type="ECO:0000313" key="12">
    <source>
        <dbReference type="EMBL" id="RWS29411.1"/>
    </source>
</evidence>
<dbReference type="PIRSF" id="PIRSF031066">
    <property type="entry name" value="Splicing_factor_SPF45"/>
    <property type="match status" value="1"/>
</dbReference>
<dbReference type="GO" id="GO:0000380">
    <property type="term" value="P:alternative mRNA splicing, via spliceosome"/>
    <property type="evidence" value="ECO:0007669"/>
    <property type="project" value="TreeGrafter"/>
</dbReference>
<dbReference type="GO" id="GO:0045292">
    <property type="term" value="P:mRNA cis splicing, via spliceosome"/>
    <property type="evidence" value="ECO:0007669"/>
    <property type="project" value="UniProtKB-UniRule"/>
</dbReference>
<dbReference type="InterPro" id="IPR003954">
    <property type="entry name" value="RRM_euk-type"/>
</dbReference>
<evidence type="ECO:0000256" key="5">
    <source>
        <dbReference type="ARBA" id="ARBA00023242"/>
    </source>
</evidence>
<evidence type="ECO:0000313" key="13">
    <source>
        <dbReference type="Proteomes" id="UP000288716"/>
    </source>
</evidence>
<dbReference type="PROSITE" id="PS50102">
    <property type="entry name" value="RRM"/>
    <property type="match status" value="1"/>
</dbReference>
<evidence type="ECO:0000256" key="3">
    <source>
        <dbReference type="ARBA" id="ARBA00022884"/>
    </source>
</evidence>
<feature type="domain" description="RRM" evidence="10">
    <location>
        <begin position="208"/>
        <end position="293"/>
    </location>
</feature>
<dbReference type="EMBL" id="NCKV01000929">
    <property type="protein sequence ID" value="RWS29411.1"/>
    <property type="molecule type" value="Genomic_DNA"/>
</dbReference>
<evidence type="ECO:0000256" key="8">
    <source>
        <dbReference type="PIRNR" id="PIRNR031066"/>
    </source>
</evidence>
<comment type="subunit">
    <text evidence="6">Binds SXL. Associates with the spliceosome. Interacts with SF3B1, SF1 and U2AF2.</text>
</comment>
<evidence type="ECO:0000256" key="4">
    <source>
        <dbReference type="ARBA" id="ARBA00023187"/>
    </source>
</evidence>
<dbReference type="OrthoDB" id="5411533at2759"/>
<organism evidence="12 13">
    <name type="scientific">Leptotrombidium deliense</name>
    <dbReference type="NCBI Taxonomy" id="299467"/>
    <lineage>
        <taxon>Eukaryota</taxon>
        <taxon>Metazoa</taxon>
        <taxon>Ecdysozoa</taxon>
        <taxon>Arthropoda</taxon>
        <taxon>Chelicerata</taxon>
        <taxon>Arachnida</taxon>
        <taxon>Acari</taxon>
        <taxon>Acariformes</taxon>
        <taxon>Trombidiformes</taxon>
        <taxon>Prostigmata</taxon>
        <taxon>Anystina</taxon>
        <taxon>Parasitengona</taxon>
        <taxon>Trombiculoidea</taxon>
        <taxon>Trombiculidae</taxon>
        <taxon>Leptotrombidium</taxon>
    </lineage>
</organism>
<dbReference type="CDD" id="cd12647">
    <property type="entry name" value="RRM_UHM_SPF45"/>
    <property type="match status" value="1"/>
</dbReference>
<protein>
    <recommendedName>
        <fullName evidence="7 8">Splicing factor 45</fullName>
    </recommendedName>
    <alternativeName>
        <fullName evidence="8">RNA-binding motif protein 17</fullName>
    </alternativeName>
</protein>
<keyword evidence="3 8" id="KW-0694">RNA-binding</keyword>
<dbReference type="AlphaFoldDB" id="A0A443SPF5"/>
<dbReference type="SMART" id="SM00443">
    <property type="entry name" value="G_patch"/>
    <property type="match status" value="1"/>
</dbReference>
<evidence type="ECO:0000259" key="10">
    <source>
        <dbReference type="PROSITE" id="PS50102"/>
    </source>
</evidence>
<comment type="subunit">
    <text evidence="8">Associates with the spliceosome.</text>
</comment>
<comment type="subcellular location">
    <subcellularLocation>
        <location evidence="1 8">Nucleus</location>
    </subcellularLocation>
</comment>
<evidence type="ECO:0000256" key="6">
    <source>
        <dbReference type="ARBA" id="ARBA00065586"/>
    </source>
</evidence>
<dbReference type="SUPFAM" id="SSF54928">
    <property type="entry name" value="RNA-binding domain, RBD"/>
    <property type="match status" value="1"/>
</dbReference>
<dbReference type="Pfam" id="PF00076">
    <property type="entry name" value="RRM_1"/>
    <property type="match status" value="1"/>
</dbReference>
<dbReference type="InterPro" id="IPR035979">
    <property type="entry name" value="RBD_domain_sf"/>
</dbReference>
<reference evidence="12 13" key="1">
    <citation type="journal article" date="2018" name="Gigascience">
        <title>Genomes of trombidid mites reveal novel predicted allergens and laterally-transferred genes associated with secondary metabolism.</title>
        <authorList>
            <person name="Dong X."/>
            <person name="Chaisiri K."/>
            <person name="Xia D."/>
            <person name="Armstrong S.D."/>
            <person name="Fang Y."/>
            <person name="Donnelly M.J."/>
            <person name="Kadowaki T."/>
            <person name="McGarry J.W."/>
            <person name="Darby A.C."/>
            <person name="Makepeace B.L."/>
        </authorList>
    </citation>
    <scope>NUCLEOTIDE SEQUENCE [LARGE SCALE GENOMIC DNA]</scope>
    <source>
        <strain evidence="12">UoL-UT</strain>
    </source>
</reference>
<dbReference type="STRING" id="299467.A0A443SPF5"/>
<dbReference type="InterPro" id="IPR034653">
    <property type="entry name" value="SPF45_RRM"/>
</dbReference>
<dbReference type="PANTHER" id="PTHR13288:SF8">
    <property type="entry name" value="SPLICING FACTOR 45"/>
    <property type="match status" value="1"/>
</dbReference>
<gene>
    <name evidence="12" type="ORF">B4U80_04313</name>
</gene>
<dbReference type="FunFam" id="3.30.70.330:FF:000079">
    <property type="entry name" value="Putative splicing factor 45"/>
    <property type="match status" value="1"/>
</dbReference>
<comment type="function">
    <text evidence="8">Splice factor that binds to the single-stranded 3'AG at the exon/intron border and promotes its utilization in the second catalytic step. Involved in the regulation of alternative splicing and the utilization of cryptic splice sites.</text>
</comment>
<dbReference type="Gene3D" id="3.30.70.330">
    <property type="match status" value="1"/>
</dbReference>
<sequence length="303" mass="33214">MGSLLGGEWDVSEEYDPLWPNDYEKIVAERKEKEELLLKAKEAEERAARKAQQHSPLVASLGSRSLVDAYSDDEDDDKSSVSRNIISTRTGGAAFPPPPSLIEDTVVADKDVPLKVASSMGLSSVAAKIMVKMGYKEGQGLGKEEQGISRALEVQKTSQRGGKIVAGEDKDVFIPPPPPSMFAATLVPTAPSTTAVESITEIMKNPTKVVLLKNMVGRGEVDEDLVPEVKEECSKYGEVVNCTTFEMPLTVNEDEAVRIFVEFKRVESAIKAVVDLNGRYFGGRVVKATFFDTDKFKREEYSD</sequence>
<evidence type="ECO:0000256" key="2">
    <source>
        <dbReference type="ARBA" id="ARBA00022664"/>
    </source>
</evidence>
<keyword evidence="13" id="KW-1185">Reference proteome</keyword>
<keyword evidence="8" id="KW-0747">Spliceosome</keyword>
<dbReference type="InterPro" id="IPR040052">
    <property type="entry name" value="RBM17"/>
</dbReference>
<keyword evidence="2 8" id="KW-0507">mRNA processing</keyword>
<evidence type="ECO:0000259" key="11">
    <source>
        <dbReference type="PROSITE" id="PS50174"/>
    </source>
</evidence>
<dbReference type="PANTHER" id="PTHR13288">
    <property type="entry name" value="SPLICING FACTOR 45 SPF45"/>
    <property type="match status" value="1"/>
</dbReference>
<comment type="caution">
    <text evidence="12">The sequence shown here is derived from an EMBL/GenBank/DDBJ whole genome shotgun (WGS) entry which is preliminary data.</text>
</comment>
<dbReference type="InterPro" id="IPR012677">
    <property type="entry name" value="Nucleotide-bd_a/b_plait_sf"/>
</dbReference>
<evidence type="ECO:0000256" key="9">
    <source>
        <dbReference type="SAM" id="Coils"/>
    </source>
</evidence>
<keyword evidence="5 8" id="KW-0539">Nucleus</keyword>
<dbReference type="InterPro" id="IPR000467">
    <property type="entry name" value="G_patch_dom"/>
</dbReference>
<name>A0A443SPF5_9ACAR</name>
<keyword evidence="4 8" id="KW-0508">mRNA splicing</keyword>